<comment type="caution">
    <text evidence="2">The sequence shown here is derived from an EMBL/GenBank/DDBJ whole genome shotgun (WGS) entry which is preliminary data.</text>
</comment>
<proteinExistence type="predicted"/>
<dbReference type="EMBL" id="CAUYUJ010007091">
    <property type="protein sequence ID" value="CAK0819539.1"/>
    <property type="molecule type" value="Genomic_DNA"/>
</dbReference>
<sequence length="400" mass="42862">MRRPPPVQSQATAGFASSGPSLADELQGADTSHALDELLDAFQDRVARLKACSGSVVKLQGAEINVLESVGKAHDEMLEAMKRDPATGKSRVLERYGGDCDRVARMRSLLESVELTGKRQGDRRLAEALSRCETIEGILREAGLGKDLDTAQMEFSGALRAVVSEEPQKPQRGWRRPNGVPQAAQSAVRAGLRRAPTVNQVGCAGPPRGADRGGGAGPKHQVSVRTTALIEPKLDVGLLNKLVLGLNEVHVVLDMEVNPPLPKTRRPLIQHQELGLPVPDLQRVVFDKSKKTPPGASVSACAEKLVDLAEVPAEAAVDTSFASESPWWNQKVLVGGSETQLNCSAVLQGQFELEERPACFTSALRMRVTCRLECWLSGPGSALFVEDGEPRGPSGLATAR</sequence>
<protein>
    <submittedName>
        <fullName evidence="2">Uncharacterized protein</fullName>
    </submittedName>
</protein>
<organism evidence="2 3">
    <name type="scientific">Prorocentrum cordatum</name>
    <dbReference type="NCBI Taxonomy" id="2364126"/>
    <lineage>
        <taxon>Eukaryota</taxon>
        <taxon>Sar</taxon>
        <taxon>Alveolata</taxon>
        <taxon>Dinophyceae</taxon>
        <taxon>Prorocentrales</taxon>
        <taxon>Prorocentraceae</taxon>
        <taxon>Prorocentrum</taxon>
    </lineage>
</organism>
<feature type="region of interest" description="Disordered" evidence="1">
    <location>
        <begin position="198"/>
        <end position="220"/>
    </location>
</feature>
<feature type="region of interest" description="Disordered" evidence="1">
    <location>
        <begin position="1"/>
        <end position="26"/>
    </location>
</feature>
<keyword evidence="3" id="KW-1185">Reference proteome</keyword>
<dbReference type="Proteomes" id="UP001189429">
    <property type="component" value="Unassembled WGS sequence"/>
</dbReference>
<evidence type="ECO:0000313" key="3">
    <source>
        <dbReference type="Proteomes" id="UP001189429"/>
    </source>
</evidence>
<reference evidence="2" key="1">
    <citation type="submission" date="2023-10" db="EMBL/GenBank/DDBJ databases">
        <authorList>
            <person name="Chen Y."/>
            <person name="Shah S."/>
            <person name="Dougan E. K."/>
            <person name="Thang M."/>
            <person name="Chan C."/>
        </authorList>
    </citation>
    <scope>NUCLEOTIDE SEQUENCE [LARGE SCALE GENOMIC DNA]</scope>
</reference>
<accession>A0ABN9RMJ7</accession>
<evidence type="ECO:0000256" key="1">
    <source>
        <dbReference type="SAM" id="MobiDB-lite"/>
    </source>
</evidence>
<gene>
    <name evidence="2" type="ORF">PCOR1329_LOCUS21505</name>
</gene>
<name>A0ABN9RMJ7_9DINO</name>
<evidence type="ECO:0000313" key="2">
    <source>
        <dbReference type="EMBL" id="CAK0819539.1"/>
    </source>
</evidence>